<name>A0A0C3B8U4_PILCF</name>
<reference evidence="1 2" key="1">
    <citation type="submission" date="2014-04" db="EMBL/GenBank/DDBJ databases">
        <authorList>
            <consortium name="DOE Joint Genome Institute"/>
            <person name="Kuo A."/>
            <person name="Tarkka M."/>
            <person name="Buscot F."/>
            <person name="Kohler A."/>
            <person name="Nagy L.G."/>
            <person name="Floudas D."/>
            <person name="Copeland A."/>
            <person name="Barry K.W."/>
            <person name="Cichocki N."/>
            <person name="Veneault-Fourrey C."/>
            <person name="LaButti K."/>
            <person name="Lindquist E.A."/>
            <person name="Lipzen A."/>
            <person name="Lundell T."/>
            <person name="Morin E."/>
            <person name="Murat C."/>
            <person name="Sun H."/>
            <person name="Tunlid A."/>
            <person name="Henrissat B."/>
            <person name="Grigoriev I.V."/>
            <person name="Hibbett D.S."/>
            <person name="Martin F."/>
            <person name="Nordberg H.P."/>
            <person name="Cantor M.N."/>
            <person name="Hua S.X."/>
        </authorList>
    </citation>
    <scope>NUCLEOTIDE SEQUENCE [LARGE SCALE GENOMIC DNA]</scope>
    <source>
        <strain evidence="1 2">F 1598</strain>
    </source>
</reference>
<reference evidence="2" key="2">
    <citation type="submission" date="2015-01" db="EMBL/GenBank/DDBJ databases">
        <title>Evolutionary Origins and Diversification of the Mycorrhizal Mutualists.</title>
        <authorList>
            <consortium name="DOE Joint Genome Institute"/>
            <consortium name="Mycorrhizal Genomics Consortium"/>
            <person name="Kohler A."/>
            <person name="Kuo A."/>
            <person name="Nagy L.G."/>
            <person name="Floudas D."/>
            <person name="Copeland A."/>
            <person name="Barry K.W."/>
            <person name="Cichocki N."/>
            <person name="Veneault-Fourrey C."/>
            <person name="LaButti K."/>
            <person name="Lindquist E.A."/>
            <person name="Lipzen A."/>
            <person name="Lundell T."/>
            <person name="Morin E."/>
            <person name="Murat C."/>
            <person name="Riley R."/>
            <person name="Ohm R."/>
            <person name="Sun H."/>
            <person name="Tunlid A."/>
            <person name="Henrissat B."/>
            <person name="Grigoriev I.V."/>
            <person name="Hibbett D.S."/>
            <person name="Martin F."/>
        </authorList>
    </citation>
    <scope>NUCLEOTIDE SEQUENCE [LARGE SCALE GENOMIC DNA]</scope>
    <source>
        <strain evidence="2">F 1598</strain>
    </source>
</reference>
<organism evidence="1 2">
    <name type="scientific">Piloderma croceum (strain F 1598)</name>
    <dbReference type="NCBI Taxonomy" id="765440"/>
    <lineage>
        <taxon>Eukaryota</taxon>
        <taxon>Fungi</taxon>
        <taxon>Dikarya</taxon>
        <taxon>Basidiomycota</taxon>
        <taxon>Agaricomycotina</taxon>
        <taxon>Agaricomycetes</taxon>
        <taxon>Agaricomycetidae</taxon>
        <taxon>Atheliales</taxon>
        <taxon>Atheliaceae</taxon>
        <taxon>Piloderma</taxon>
    </lineage>
</organism>
<dbReference type="HOGENOM" id="CLU_2264731_0_0_1"/>
<dbReference type="OrthoDB" id="2548253at2759"/>
<accession>A0A0C3B8U4</accession>
<protein>
    <submittedName>
        <fullName evidence="1">Uncharacterized protein</fullName>
    </submittedName>
</protein>
<dbReference type="InParanoid" id="A0A0C3B8U4"/>
<sequence length="103" mass="12035">MFRLSKIHKRHPYVVTRMQLRIVDQTALFNRDAYNKAHNKLKVHACGSGIPNVKPSWKRCNRGYKKNGHWETRLELEMPAPGNDSDVRTEWAYARTSIATRTL</sequence>
<dbReference type="Proteomes" id="UP000054166">
    <property type="component" value="Unassembled WGS sequence"/>
</dbReference>
<keyword evidence="2" id="KW-1185">Reference proteome</keyword>
<proteinExistence type="predicted"/>
<evidence type="ECO:0000313" key="1">
    <source>
        <dbReference type="EMBL" id="KIM82703.1"/>
    </source>
</evidence>
<dbReference type="EMBL" id="KN832993">
    <property type="protein sequence ID" value="KIM82703.1"/>
    <property type="molecule type" value="Genomic_DNA"/>
</dbReference>
<gene>
    <name evidence="1" type="ORF">PILCRDRAFT_454192</name>
</gene>
<evidence type="ECO:0000313" key="2">
    <source>
        <dbReference type="Proteomes" id="UP000054166"/>
    </source>
</evidence>
<dbReference type="AlphaFoldDB" id="A0A0C3B8U4"/>